<dbReference type="Proteomes" id="UP000188388">
    <property type="component" value="Unassembled WGS sequence"/>
</dbReference>
<keyword evidence="3" id="KW-1185">Reference proteome</keyword>
<dbReference type="EMBL" id="FTPD01000082">
    <property type="protein sequence ID" value="SIT59857.1"/>
    <property type="molecule type" value="Genomic_DNA"/>
</dbReference>
<evidence type="ECO:0000313" key="2">
    <source>
        <dbReference type="EMBL" id="SIT59857.1"/>
    </source>
</evidence>
<gene>
    <name evidence="2" type="ORF">BQ8794_90022</name>
</gene>
<feature type="compositionally biased region" description="Basic and acidic residues" evidence="1">
    <location>
        <begin position="41"/>
        <end position="56"/>
    </location>
</feature>
<dbReference type="RefSeq" id="WP_077383909.1">
    <property type="nucleotide sequence ID" value="NZ_FTPD01000082.1"/>
</dbReference>
<organism evidence="2 3">
    <name type="scientific">Mesorhizobium prunaredense</name>
    <dbReference type="NCBI Taxonomy" id="1631249"/>
    <lineage>
        <taxon>Bacteria</taxon>
        <taxon>Pseudomonadati</taxon>
        <taxon>Pseudomonadota</taxon>
        <taxon>Alphaproteobacteria</taxon>
        <taxon>Hyphomicrobiales</taxon>
        <taxon>Phyllobacteriaceae</taxon>
        <taxon>Mesorhizobium</taxon>
    </lineage>
</organism>
<evidence type="ECO:0000256" key="1">
    <source>
        <dbReference type="SAM" id="MobiDB-lite"/>
    </source>
</evidence>
<feature type="region of interest" description="Disordered" evidence="1">
    <location>
        <begin position="34"/>
        <end position="62"/>
    </location>
</feature>
<accession>A0A1R3VIX2</accession>
<protein>
    <submittedName>
        <fullName evidence="2">Uncharacterized protein</fullName>
    </submittedName>
</protein>
<dbReference type="STRING" id="1631249.BQ8794_90022"/>
<name>A0A1R3VIX2_9HYPH</name>
<reference evidence="3" key="1">
    <citation type="submission" date="2017-01" db="EMBL/GenBank/DDBJ databases">
        <authorList>
            <person name="Brunel B."/>
        </authorList>
    </citation>
    <scope>NUCLEOTIDE SEQUENCE [LARGE SCALE GENOMIC DNA]</scope>
</reference>
<proteinExistence type="predicted"/>
<evidence type="ECO:0000313" key="3">
    <source>
        <dbReference type="Proteomes" id="UP000188388"/>
    </source>
</evidence>
<sequence length="62" mass="6822">MNLVRVGPDEVFHRYLTPRWAYVPVSGAGTAIDGGSANLTADDKVEVHDPDGRLPRDQSSWQ</sequence>
<dbReference type="AlphaFoldDB" id="A0A1R3VIX2"/>